<evidence type="ECO:0000313" key="18">
    <source>
        <dbReference type="Proteomes" id="UP001518680"/>
    </source>
</evidence>
<dbReference type="RefSeq" id="WP_200446415.1">
    <property type="nucleotide sequence ID" value="NZ_JAACBX020000002.1"/>
</dbReference>
<dbReference type="PROSITE" id="PS52020">
    <property type="entry name" value="CRESS_DNA_REP"/>
    <property type="match status" value="1"/>
</dbReference>
<dbReference type="Pfam" id="PF00910">
    <property type="entry name" value="RNA_helicase"/>
    <property type="match status" value="1"/>
</dbReference>
<evidence type="ECO:0000256" key="6">
    <source>
        <dbReference type="ARBA" id="ARBA00022722"/>
    </source>
</evidence>
<evidence type="ECO:0000256" key="4">
    <source>
        <dbReference type="ARBA" id="ARBA00022695"/>
    </source>
</evidence>
<keyword evidence="18" id="KW-1185">Reference proteome</keyword>
<sequence>MNYEEVIALLGVDVVRKLQGAEHDQPEKTAEDSAPTMDAKVTVPAGVRKMGRSRSWMLTIPAKVDDPEIPVEVREGAKPMKEEARYFSREDLVRNLQGKYSVGRFQLEKGSENGYLHWQGYIYHDAAVHGSAVWKRIPGAHLDKTRNVDAAREYARKTKTAVVGVEPVEWGDDSKLAQRAKHFARRRGVDLLHEAIWEKELSEREIIERYPEALKALSGIRTEIRIRDAEEAQKLRDVEVIWLWGESRAGKSSFAYEAWPRNEVYWVGSYRNPWDDYASQPVIVLDDFSGRIDWEDFLHLADRYPMRLPARYSDTWALHKTLVVISNDPPWLFYRGQSLETRLSLVRRITSCLQFSRSTGPQAWGQKDLETMLVKSHAS</sequence>
<evidence type="ECO:0000256" key="7">
    <source>
        <dbReference type="ARBA" id="ARBA00022723"/>
    </source>
</evidence>
<feature type="domain" description="CRESS-DNA virus Rep endonuclease" evidence="16">
    <location>
        <begin position="50"/>
        <end position="173"/>
    </location>
</feature>
<dbReference type="Proteomes" id="UP001518680">
    <property type="component" value="Unassembled WGS sequence"/>
</dbReference>
<comment type="similarity">
    <text evidence="2">Belongs to the nanoviruses/circoviruses replication-associated protein family.</text>
</comment>
<dbReference type="Gene3D" id="3.40.50.300">
    <property type="entry name" value="P-loop containing nucleotide triphosphate hydrolases"/>
    <property type="match status" value="1"/>
</dbReference>
<dbReference type="InterPro" id="IPR027417">
    <property type="entry name" value="P-loop_NTPase"/>
</dbReference>
<dbReference type="EMBL" id="JAACBX020000002">
    <property type="protein sequence ID" value="MBM0244460.1"/>
    <property type="molecule type" value="Genomic_DNA"/>
</dbReference>
<keyword evidence="4" id="KW-0548">Nucleotidyltransferase</keyword>
<evidence type="ECO:0000256" key="1">
    <source>
        <dbReference type="ARBA" id="ARBA00001936"/>
    </source>
</evidence>
<evidence type="ECO:0000256" key="10">
    <source>
        <dbReference type="ARBA" id="ARBA00022801"/>
    </source>
</evidence>
<evidence type="ECO:0000313" key="17">
    <source>
        <dbReference type="EMBL" id="MBM0244460.1"/>
    </source>
</evidence>
<dbReference type="SUPFAM" id="SSF52540">
    <property type="entry name" value="P-loop containing nucleoside triphosphate hydrolases"/>
    <property type="match status" value="1"/>
</dbReference>
<keyword evidence="6" id="KW-0540">Nuclease</keyword>
<keyword evidence="10" id="KW-0378">Hydrolase</keyword>
<evidence type="ECO:0000256" key="9">
    <source>
        <dbReference type="ARBA" id="ARBA00022759"/>
    </source>
</evidence>
<evidence type="ECO:0000256" key="8">
    <source>
        <dbReference type="ARBA" id="ARBA00022741"/>
    </source>
</evidence>
<evidence type="ECO:0000259" key="16">
    <source>
        <dbReference type="PROSITE" id="PS52020"/>
    </source>
</evidence>
<keyword evidence="3" id="KW-0808">Transferase</keyword>
<evidence type="ECO:0000256" key="11">
    <source>
        <dbReference type="ARBA" id="ARBA00023124"/>
    </source>
</evidence>
<keyword evidence="5" id="KW-0235">DNA replication</keyword>
<evidence type="ECO:0000256" key="12">
    <source>
        <dbReference type="ARBA" id="ARBA00023125"/>
    </source>
</evidence>
<protein>
    <recommendedName>
        <fullName evidence="14">ATP-dependent helicase Rep</fullName>
    </recommendedName>
    <alternativeName>
        <fullName evidence="15">RepP</fullName>
    </alternativeName>
</protein>
<keyword evidence="11" id="KW-0190">Covalent protein-DNA linkage</keyword>
<reference evidence="17 18" key="1">
    <citation type="submission" date="2021-01" db="EMBL/GenBank/DDBJ databases">
        <title>Complete genome sequences of Corynebacterium macginleyi strains isolated from infectious keratitis.</title>
        <authorList>
            <person name="Sagerfors S."/>
            <person name="Poehlein A."/>
            <person name="Soderquist B."/>
            <person name="Bruggemann H."/>
        </authorList>
    </citation>
    <scope>NUCLEOTIDE SEQUENCE [LARGE SCALE GENOMIC DNA]</scope>
    <source>
        <strain evidence="17 18">12T220</strain>
    </source>
</reference>
<evidence type="ECO:0000256" key="14">
    <source>
        <dbReference type="ARBA" id="ARBA00030754"/>
    </source>
</evidence>
<evidence type="ECO:0000256" key="3">
    <source>
        <dbReference type="ARBA" id="ARBA00022679"/>
    </source>
</evidence>
<dbReference type="InterPro" id="IPR049912">
    <property type="entry name" value="CRESS_DNA_REP"/>
</dbReference>
<dbReference type="InterPro" id="IPR000605">
    <property type="entry name" value="Helicase_SF3_ssDNA/RNA_vir"/>
</dbReference>
<keyword evidence="12" id="KW-0238">DNA-binding</keyword>
<evidence type="ECO:0000256" key="5">
    <source>
        <dbReference type="ARBA" id="ARBA00022705"/>
    </source>
</evidence>
<accession>A0ABS1Y7V2</accession>
<keyword evidence="7" id="KW-0479">Metal-binding</keyword>
<comment type="cofactor">
    <cofactor evidence="1">
        <name>Mn(2+)</name>
        <dbReference type="ChEBI" id="CHEBI:29035"/>
    </cofactor>
</comment>
<evidence type="ECO:0000256" key="2">
    <source>
        <dbReference type="ARBA" id="ARBA00008545"/>
    </source>
</evidence>
<comment type="caution">
    <text evidence="17">The sequence shown here is derived from an EMBL/GenBank/DDBJ whole genome shotgun (WGS) entry which is preliminary data.</text>
</comment>
<name>A0ABS1Y7V2_9CORY</name>
<keyword evidence="13" id="KW-0511">Multifunctional enzyme</keyword>
<keyword evidence="9" id="KW-0255">Endonuclease</keyword>
<evidence type="ECO:0000256" key="15">
    <source>
        <dbReference type="ARBA" id="ARBA00032243"/>
    </source>
</evidence>
<gene>
    <name evidence="17" type="ORF">GWO63_009395</name>
</gene>
<evidence type="ECO:0000256" key="13">
    <source>
        <dbReference type="ARBA" id="ARBA00023268"/>
    </source>
</evidence>
<proteinExistence type="inferred from homology"/>
<organism evidence="17 18">
    <name type="scientific">Corynebacterium macginleyi</name>
    <dbReference type="NCBI Taxonomy" id="38290"/>
    <lineage>
        <taxon>Bacteria</taxon>
        <taxon>Bacillati</taxon>
        <taxon>Actinomycetota</taxon>
        <taxon>Actinomycetes</taxon>
        <taxon>Mycobacteriales</taxon>
        <taxon>Corynebacteriaceae</taxon>
        <taxon>Corynebacterium</taxon>
    </lineage>
</organism>
<dbReference type="Gene3D" id="3.40.1310.20">
    <property type="match status" value="1"/>
</dbReference>
<keyword evidence="8" id="KW-0547">Nucleotide-binding</keyword>